<name>A0AAW0N8W3_9GOBI</name>
<feature type="region of interest" description="Disordered" evidence="1">
    <location>
        <begin position="143"/>
        <end position="202"/>
    </location>
</feature>
<sequence length="202" mass="21593">MAIEPGSPEERESPTRKGCQAEHNTYHEDNRTRQKGRNQQEGVRALRVGKRSLARNGGGQGAQTGGRVKGRGGKGGNRARWGMMTGDRKEAQLDGPQRKQGGEEGDAHARGQGGGPRTGRGRRGYKGAVARTAITTDEKWCECGSTSRGREWTRGRASGELSVREPADSHAHRGVGTGSYEGRGKRGPGAVKGHEGCLTPIR</sequence>
<organism evidence="2 3">
    <name type="scientific">Mugilogobius chulae</name>
    <name type="common">yellowstripe goby</name>
    <dbReference type="NCBI Taxonomy" id="88201"/>
    <lineage>
        <taxon>Eukaryota</taxon>
        <taxon>Metazoa</taxon>
        <taxon>Chordata</taxon>
        <taxon>Craniata</taxon>
        <taxon>Vertebrata</taxon>
        <taxon>Euteleostomi</taxon>
        <taxon>Actinopterygii</taxon>
        <taxon>Neopterygii</taxon>
        <taxon>Teleostei</taxon>
        <taxon>Neoteleostei</taxon>
        <taxon>Acanthomorphata</taxon>
        <taxon>Gobiaria</taxon>
        <taxon>Gobiiformes</taxon>
        <taxon>Gobioidei</taxon>
        <taxon>Gobiidae</taxon>
        <taxon>Gobionellinae</taxon>
        <taxon>Mugilogobius</taxon>
    </lineage>
</organism>
<keyword evidence="3" id="KW-1185">Reference proteome</keyword>
<reference evidence="3" key="1">
    <citation type="submission" date="2024-04" db="EMBL/GenBank/DDBJ databases">
        <title>Salinicola lusitanus LLJ914,a marine bacterium isolated from the Okinawa Trough.</title>
        <authorList>
            <person name="Li J."/>
        </authorList>
    </citation>
    <scope>NUCLEOTIDE SEQUENCE [LARGE SCALE GENOMIC DNA]</scope>
</reference>
<feature type="compositionally biased region" description="Basic and acidic residues" evidence="1">
    <location>
        <begin position="162"/>
        <end position="171"/>
    </location>
</feature>
<dbReference type="AlphaFoldDB" id="A0AAW0N8W3"/>
<gene>
    <name evidence="2" type="ORF">WMY93_022715</name>
</gene>
<evidence type="ECO:0000313" key="2">
    <source>
        <dbReference type="EMBL" id="KAK7893563.1"/>
    </source>
</evidence>
<proteinExistence type="predicted"/>
<dbReference type="Proteomes" id="UP001460270">
    <property type="component" value="Unassembled WGS sequence"/>
</dbReference>
<protein>
    <submittedName>
        <fullName evidence="2">Uncharacterized protein</fullName>
    </submittedName>
</protein>
<feature type="region of interest" description="Disordered" evidence="1">
    <location>
        <begin position="1"/>
        <end position="129"/>
    </location>
</feature>
<comment type="caution">
    <text evidence="2">The sequence shown here is derived from an EMBL/GenBank/DDBJ whole genome shotgun (WGS) entry which is preliminary data.</text>
</comment>
<evidence type="ECO:0000256" key="1">
    <source>
        <dbReference type="SAM" id="MobiDB-lite"/>
    </source>
</evidence>
<evidence type="ECO:0000313" key="3">
    <source>
        <dbReference type="Proteomes" id="UP001460270"/>
    </source>
</evidence>
<feature type="compositionally biased region" description="Basic and acidic residues" evidence="1">
    <location>
        <begin position="86"/>
        <end position="109"/>
    </location>
</feature>
<dbReference type="EMBL" id="JBBPFD010000016">
    <property type="protein sequence ID" value="KAK7893563.1"/>
    <property type="molecule type" value="Genomic_DNA"/>
</dbReference>
<accession>A0AAW0N8W3</accession>